<keyword evidence="5" id="KW-1185">Reference proteome</keyword>
<evidence type="ECO:0000259" key="3">
    <source>
        <dbReference type="Pfam" id="PF04909"/>
    </source>
</evidence>
<dbReference type="Pfam" id="PF04909">
    <property type="entry name" value="Amidohydro_2"/>
    <property type="match status" value="1"/>
</dbReference>
<gene>
    <name evidence="4" type="ORF">NVS32_04820</name>
</gene>
<dbReference type="Gene3D" id="3.20.20.140">
    <property type="entry name" value="Metal-dependent hydrolases"/>
    <property type="match status" value="1"/>
</dbReference>
<accession>A0ABT1Z7T2</accession>
<name>A0ABT1Z7T2_9ACTN</name>
<proteinExistence type="predicted"/>
<keyword evidence="1" id="KW-0456">Lyase</keyword>
<dbReference type="PANTHER" id="PTHR21240">
    <property type="entry name" value="2-AMINO-3-CARBOXYLMUCONATE-6-SEMIALDEHYDE DECARBOXYLASE"/>
    <property type="match status" value="1"/>
</dbReference>
<dbReference type="RefSeq" id="WP_158571382.1">
    <property type="nucleotide sequence ID" value="NZ_JANSKA010000003.1"/>
</dbReference>
<dbReference type="InterPro" id="IPR032466">
    <property type="entry name" value="Metal_Hydrolase"/>
</dbReference>
<organism evidence="4 5">
    <name type="scientific">Tractidigestivibacter montrealensis</name>
    <dbReference type="NCBI Taxonomy" id="2972466"/>
    <lineage>
        <taxon>Bacteria</taxon>
        <taxon>Bacillati</taxon>
        <taxon>Actinomycetota</taxon>
        <taxon>Coriobacteriia</taxon>
        <taxon>Coriobacteriales</taxon>
        <taxon>Atopobiaceae</taxon>
        <taxon>Tractidigestivibacter</taxon>
    </lineage>
</organism>
<evidence type="ECO:0000313" key="5">
    <source>
        <dbReference type="Proteomes" id="UP001204320"/>
    </source>
</evidence>
<reference evidence="4 5" key="1">
    <citation type="submission" date="2022-08" db="EMBL/GenBank/DDBJ databases">
        <title>Tractidigestivibacter montrealensis type strain KD21.</title>
        <authorList>
            <person name="Diop K."/>
            <person name="Richard C."/>
            <person name="Routy B."/>
        </authorList>
    </citation>
    <scope>NUCLEOTIDE SEQUENCE [LARGE SCALE GENOMIC DNA]</scope>
    <source>
        <strain evidence="4 5">KD21</strain>
    </source>
</reference>
<evidence type="ECO:0000256" key="2">
    <source>
        <dbReference type="SAM" id="MobiDB-lite"/>
    </source>
</evidence>
<evidence type="ECO:0000256" key="1">
    <source>
        <dbReference type="ARBA" id="ARBA00023239"/>
    </source>
</evidence>
<feature type="region of interest" description="Disordered" evidence="2">
    <location>
        <begin position="43"/>
        <end position="69"/>
    </location>
</feature>
<dbReference type="SUPFAM" id="SSF51556">
    <property type="entry name" value="Metallo-dependent hydrolases"/>
    <property type="match status" value="1"/>
</dbReference>
<dbReference type="EMBL" id="JANSKA010000003">
    <property type="protein sequence ID" value="MCR9036269.1"/>
    <property type="molecule type" value="Genomic_DNA"/>
</dbReference>
<evidence type="ECO:0000313" key="4">
    <source>
        <dbReference type="EMBL" id="MCR9036269.1"/>
    </source>
</evidence>
<comment type="caution">
    <text evidence="4">The sequence shown here is derived from an EMBL/GenBank/DDBJ whole genome shotgun (WGS) entry which is preliminary data.</text>
</comment>
<dbReference type="InterPro" id="IPR006680">
    <property type="entry name" value="Amidohydro-rel"/>
</dbReference>
<dbReference type="Proteomes" id="UP001204320">
    <property type="component" value="Unassembled WGS sequence"/>
</dbReference>
<sequence length="450" mass="49905">MGAPKIPLRRHFFSGGRVPATAAEKNKSPARIRRRRARLVRNPVGSPRSGAVFSPKDPFPQQRRTKSFLRRHSAPEDPFRYSRRIRNPCCSNLSANLSCDADIAHPFHNPRAALHSQATRKTERLTIDIHGHILTKGYLDLLEAHGATREDGFPLPVWNEESALSFLDETGIRYQVLSLSSPHPYFGDAAESADFCRAFNDETARVVARHPTRFGFCAVVPLPNVVAAVGEATRTIGDLNALGVKLASNSRGLYLGDERLDPLFQRLESIAEGRDRDVVCLIHPSRPEPIAEGVFSAGPVPLYEFLTDSTRAVLNMIAHDVPRRFPRVQVVVPHCGSFLPNVARRIEGAQPILEKVHMMGHVDVPANLARLWFDTAGDSVPDLLPLLLTITGPDHVLFGSDYPFTPRSQTLANIRRLQEFLASDRRLAKHADDILDNNARKLLTAAGALR</sequence>
<protein>
    <submittedName>
        <fullName evidence="4">Amidohydrolase</fullName>
    </submittedName>
</protein>
<dbReference type="PANTHER" id="PTHR21240:SF28">
    <property type="entry name" value="ISO-OROTATE DECARBOXYLASE (EUROFUNG)"/>
    <property type="match status" value="1"/>
</dbReference>
<feature type="domain" description="Amidohydrolase-related" evidence="3">
    <location>
        <begin position="127"/>
        <end position="443"/>
    </location>
</feature>
<dbReference type="InterPro" id="IPR032465">
    <property type="entry name" value="ACMSD"/>
</dbReference>